<dbReference type="AlphaFoldDB" id="A0A0C3LSU1"/>
<dbReference type="Proteomes" id="UP000054248">
    <property type="component" value="Unassembled WGS sequence"/>
</dbReference>
<keyword evidence="3" id="KW-1185">Reference proteome</keyword>
<evidence type="ECO:0000256" key="1">
    <source>
        <dbReference type="SAM" id="MobiDB-lite"/>
    </source>
</evidence>
<gene>
    <name evidence="2" type="ORF">M407DRAFT_26138</name>
</gene>
<evidence type="ECO:0000313" key="3">
    <source>
        <dbReference type="Proteomes" id="UP000054248"/>
    </source>
</evidence>
<feature type="region of interest" description="Disordered" evidence="1">
    <location>
        <begin position="143"/>
        <end position="163"/>
    </location>
</feature>
<dbReference type="EMBL" id="KN823061">
    <property type="protein sequence ID" value="KIO24427.1"/>
    <property type="molecule type" value="Genomic_DNA"/>
</dbReference>
<evidence type="ECO:0000313" key="2">
    <source>
        <dbReference type="EMBL" id="KIO24427.1"/>
    </source>
</evidence>
<protein>
    <submittedName>
        <fullName evidence="2">Uncharacterized protein</fullName>
    </submittedName>
</protein>
<proteinExistence type="predicted"/>
<reference evidence="2 3" key="1">
    <citation type="submission" date="2014-04" db="EMBL/GenBank/DDBJ databases">
        <authorList>
            <consortium name="DOE Joint Genome Institute"/>
            <person name="Kuo A."/>
            <person name="Girlanda M."/>
            <person name="Perotto S."/>
            <person name="Kohler A."/>
            <person name="Nagy L.G."/>
            <person name="Floudas D."/>
            <person name="Copeland A."/>
            <person name="Barry K.W."/>
            <person name="Cichocki N."/>
            <person name="Veneault-Fourrey C."/>
            <person name="LaButti K."/>
            <person name="Lindquist E.A."/>
            <person name="Lipzen A."/>
            <person name="Lundell T."/>
            <person name="Morin E."/>
            <person name="Murat C."/>
            <person name="Sun H."/>
            <person name="Tunlid A."/>
            <person name="Henrissat B."/>
            <person name="Grigoriev I.V."/>
            <person name="Hibbett D.S."/>
            <person name="Martin F."/>
            <person name="Nordberg H.P."/>
            <person name="Cantor M.N."/>
            <person name="Hua S.X."/>
        </authorList>
    </citation>
    <scope>NUCLEOTIDE SEQUENCE [LARGE SCALE GENOMIC DNA]</scope>
    <source>
        <strain evidence="2 3">MUT 4182</strain>
    </source>
</reference>
<reference evidence="3" key="2">
    <citation type="submission" date="2015-01" db="EMBL/GenBank/DDBJ databases">
        <title>Evolutionary Origins and Diversification of the Mycorrhizal Mutualists.</title>
        <authorList>
            <consortium name="DOE Joint Genome Institute"/>
            <consortium name="Mycorrhizal Genomics Consortium"/>
            <person name="Kohler A."/>
            <person name="Kuo A."/>
            <person name="Nagy L.G."/>
            <person name="Floudas D."/>
            <person name="Copeland A."/>
            <person name="Barry K.W."/>
            <person name="Cichocki N."/>
            <person name="Veneault-Fourrey C."/>
            <person name="LaButti K."/>
            <person name="Lindquist E.A."/>
            <person name="Lipzen A."/>
            <person name="Lundell T."/>
            <person name="Morin E."/>
            <person name="Murat C."/>
            <person name="Riley R."/>
            <person name="Ohm R."/>
            <person name="Sun H."/>
            <person name="Tunlid A."/>
            <person name="Henrissat B."/>
            <person name="Grigoriev I.V."/>
            <person name="Hibbett D.S."/>
            <person name="Martin F."/>
        </authorList>
    </citation>
    <scope>NUCLEOTIDE SEQUENCE [LARGE SCALE GENOMIC DNA]</scope>
    <source>
        <strain evidence="3">MUT 4182</strain>
    </source>
</reference>
<dbReference type="HOGENOM" id="CLU_1147897_0_0_1"/>
<feature type="region of interest" description="Disordered" evidence="1">
    <location>
        <begin position="213"/>
        <end position="242"/>
    </location>
</feature>
<name>A0A0C3LSU1_9AGAM</name>
<organism evidence="2 3">
    <name type="scientific">Tulasnella calospora MUT 4182</name>
    <dbReference type="NCBI Taxonomy" id="1051891"/>
    <lineage>
        <taxon>Eukaryota</taxon>
        <taxon>Fungi</taxon>
        <taxon>Dikarya</taxon>
        <taxon>Basidiomycota</taxon>
        <taxon>Agaricomycotina</taxon>
        <taxon>Agaricomycetes</taxon>
        <taxon>Cantharellales</taxon>
        <taxon>Tulasnellaceae</taxon>
        <taxon>Tulasnella</taxon>
    </lineage>
</organism>
<sequence length="242" mass="27000">MSTSPAPADPSILEEVRRILADNDVEISDILLSVLKSEDEYLSPARSNLLRSTQYLTCILDQLAGPEGNPSVDNIRAAHQFMRRHYAEEICRMSQIGKGYHYRAKAITPERLAAFSIDMLAKDIKKSMPLLWNLFHCLLDANPHRRKSGESGTEESGRRDGEHILDRLRSDLPNVRHSAKNGSSTSAPLPEALATLRNVFEQLRSDLPNVPLHQKRLVNPNPATGSVGRARRRVGTHQASLL</sequence>
<accession>A0A0C3LSU1</accession>